<sequence>MQSRLNPYLSFTDNARQAMQFYRTVFGGTLDQHTFKEFGGSPDPSDDNKIMHSTLEADNGIVFMAADTPAGMQHSPGSTISMSLSGDDDAELSGYFERLSDGGTVTVPLDVAPWGDKFGMVTDRFGINWMVNIAGGSPQA</sequence>
<dbReference type="InterPro" id="IPR029068">
    <property type="entry name" value="Glyas_Bleomycin-R_OHBP_Dase"/>
</dbReference>
<dbReference type="InterPro" id="IPR004360">
    <property type="entry name" value="Glyas_Fos-R_dOase_dom"/>
</dbReference>
<reference evidence="3" key="1">
    <citation type="journal article" date="2019" name="Int. J. Syst. Evol. Microbiol.">
        <title>The Global Catalogue of Microorganisms (GCM) 10K type strain sequencing project: providing services to taxonomists for standard genome sequencing and annotation.</title>
        <authorList>
            <consortium name="The Broad Institute Genomics Platform"/>
            <consortium name="The Broad Institute Genome Sequencing Center for Infectious Disease"/>
            <person name="Wu L."/>
            <person name="Ma J."/>
        </authorList>
    </citation>
    <scope>NUCLEOTIDE SEQUENCE [LARGE SCALE GENOMIC DNA]</scope>
    <source>
        <strain evidence="3">CCM 8391</strain>
    </source>
</reference>
<evidence type="ECO:0000313" key="3">
    <source>
        <dbReference type="Proteomes" id="UP001596302"/>
    </source>
</evidence>
<protein>
    <submittedName>
        <fullName evidence="2">VOC family protein</fullName>
    </submittedName>
</protein>
<gene>
    <name evidence="2" type="ORF">ACFQE5_04905</name>
</gene>
<dbReference type="CDD" id="cd06588">
    <property type="entry name" value="PhnB_like"/>
    <property type="match status" value="1"/>
</dbReference>
<evidence type="ECO:0000259" key="1">
    <source>
        <dbReference type="Pfam" id="PF00903"/>
    </source>
</evidence>
<name>A0ABW1IYF5_9PSEU</name>
<dbReference type="Gene3D" id="3.10.180.10">
    <property type="entry name" value="2,3-Dihydroxybiphenyl 1,2-Dioxygenase, domain 1"/>
    <property type="match status" value="1"/>
</dbReference>
<dbReference type="Pfam" id="PF00903">
    <property type="entry name" value="Glyoxalase"/>
    <property type="match status" value="1"/>
</dbReference>
<organism evidence="2 3">
    <name type="scientific">Pseudonocardia hispaniensis</name>
    <dbReference type="NCBI Taxonomy" id="904933"/>
    <lineage>
        <taxon>Bacteria</taxon>
        <taxon>Bacillati</taxon>
        <taxon>Actinomycetota</taxon>
        <taxon>Actinomycetes</taxon>
        <taxon>Pseudonocardiales</taxon>
        <taxon>Pseudonocardiaceae</taxon>
        <taxon>Pseudonocardia</taxon>
    </lineage>
</organism>
<dbReference type="PANTHER" id="PTHR33990">
    <property type="entry name" value="PROTEIN YJDN-RELATED"/>
    <property type="match status" value="1"/>
</dbReference>
<evidence type="ECO:0000313" key="2">
    <source>
        <dbReference type="EMBL" id="MFC5993554.1"/>
    </source>
</evidence>
<dbReference type="PANTHER" id="PTHR33990:SF1">
    <property type="entry name" value="PROTEIN YJDN"/>
    <property type="match status" value="1"/>
</dbReference>
<dbReference type="SUPFAM" id="SSF54593">
    <property type="entry name" value="Glyoxalase/Bleomycin resistance protein/Dihydroxybiphenyl dioxygenase"/>
    <property type="match status" value="1"/>
</dbReference>
<accession>A0ABW1IYF5</accession>
<dbReference type="RefSeq" id="WP_379583261.1">
    <property type="nucleotide sequence ID" value="NZ_JBHSQW010000010.1"/>
</dbReference>
<comment type="caution">
    <text evidence="2">The sequence shown here is derived from an EMBL/GenBank/DDBJ whole genome shotgun (WGS) entry which is preliminary data.</text>
</comment>
<dbReference type="InterPro" id="IPR028973">
    <property type="entry name" value="PhnB-like"/>
</dbReference>
<feature type="domain" description="Glyoxalase/fosfomycin resistance/dioxygenase" evidence="1">
    <location>
        <begin position="4"/>
        <end position="131"/>
    </location>
</feature>
<dbReference type="Proteomes" id="UP001596302">
    <property type="component" value="Unassembled WGS sequence"/>
</dbReference>
<keyword evidence="3" id="KW-1185">Reference proteome</keyword>
<dbReference type="EMBL" id="JBHSQW010000010">
    <property type="protein sequence ID" value="MFC5993554.1"/>
    <property type="molecule type" value="Genomic_DNA"/>
</dbReference>
<proteinExistence type="predicted"/>